<keyword evidence="3" id="KW-0804">Transcription</keyword>
<dbReference type="InterPro" id="IPR001387">
    <property type="entry name" value="Cro/C1-type_HTH"/>
</dbReference>
<dbReference type="InterPro" id="IPR039418">
    <property type="entry name" value="LexA-like"/>
</dbReference>
<reference evidence="6 7" key="1">
    <citation type="submission" date="2023-07" db="EMBL/GenBank/DDBJ databases">
        <title>Sorghum-associated microbial communities from plants grown in Nebraska, USA.</title>
        <authorList>
            <person name="Schachtman D."/>
        </authorList>
    </citation>
    <scope>NUCLEOTIDE SEQUENCE [LARGE SCALE GENOMIC DNA]</scope>
    <source>
        <strain evidence="6 7">BE57</strain>
    </source>
</reference>
<evidence type="ECO:0000313" key="7">
    <source>
        <dbReference type="Proteomes" id="UP001264980"/>
    </source>
</evidence>
<proteinExistence type="predicted"/>
<organism evidence="6 7">
    <name type="scientific">Dyadobacter fermentans</name>
    <dbReference type="NCBI Taxonomy" id="94254"/>
    <lineage>
        <taxon>Bacteria</taxon>
        <taxon>Pseudomonadati</taxon>
        <taxon>Bacteroidota</taxon>
        <taxon>Cytophagia</taxon>
        <taxon>Cytophagales</taxon>
        <taxon>Spirosomataceae</taxon>
        <taxon>Dyadobacter</taxon>
    </lineage>
</organism>
<dbReference type="SUPFAM" id="SSF47413">
    <property type="entry name" value="lambda repressor-like DNA-binding domains"/>
    <property type="match status" value="1"/>
</dbReference>
<dbReference type="InterPro" id="IPR010982">
    <property type="entry name" value="Lambda_DNA-bd_dom_sf"/>
</dbReference>
<dbReference type="InterPro" id="IPR015927">
    <property type="entry name" value="Peptidase_S24_S26A/B/C"/>
</dbReference>
<evidence type="ECO:0000256" key="2">
    <source>
        <dbReference type="ARBA" id="ARBA00023125"/>
    </source>
</evidence>
<dbReference type="Gene3D" id="2.10.109.10">
    <property type="entry name" value="Umud Fragment, subunit A"/>
    <property type="match status" value="1"/>
</dbReference>
<accession>A0ABU1R8L3</accession>
<dbReference type="PANTHER" id="PTHR40661:SF3">
    <property type="entry name" value="FELS-1 PROPHAGE TRANSCRIPTIONAL REGULATOR"/>
    <property type="match status" value="1"/>
</dbReference>
<dbReference type="Pfam" id="PF12844">
    <property type="entry name" value="HTH_19"/>
    <property type="match status" value="1"/>
</dbReference>
<dbReference type="EMBL" id="JAVDTI010000013">
    <property type="protein sequence ID" value="MDR6809757.1"/>
    <property type="molecule type" value="Genomic_DNA"/>
</dbReference>
<evidence type="ECO:0000313" key="6">
    <source>
        <dbReference type="EMBL" id="MDR6809757.1"/>
    </source>
</evidence>
<feature type="coiled-coil region" evidence="4">
    <location>
        <begin position="249"/>
        <end position="276"/>
    </location>
</feature>
<dbReference type="RefSeq" id="WP_309993665.1">
    <property type="nucleotide sequence ID" value="NZ_JAVDTI010000013.1"/>
</dbReference>
<evidence type="ECO:0000259" key="5">
    <source>
        <dbReference type="PROSITE" id="PS50943"/>
    </source>
</evidence>
<dbReference type="PROSITE" id="PS50943">
    <property type="entry name" value="HTH_CROC1"/>
    <property type="match status" value="1"/>
</dbReference>
<keyword evidence="2" id="KW-0238">DNA-binding</keyword>
<comment type="caution">
    <text evidence="6">The sequence shown here is derived from an EMBL/GenBank/DDBJ whole genome shotgun (WGS) entry which is preliminary data.</text>
</comment>
<dbReference type="Proteomes" id="UP001264980">
    <property type="component" value="Unassembled WGS sequence"/>
</dbReference>
<dbReference type="CDD" id="cd06529">
    <property type="entry name" value="S24_LexA-like"/>
    <property type="match status" value="1"/>
</dbReference>
<keyword evidence="1" id="KW-0805">Transcription regulation</keyword>
<evidence type="ECO:0000256" key="1">
    <source>
        <dbReference type="ARBA" id="ARBA00023015"/>
    </source>
</evidence>
<dbReference type="Gene3D" id="1.10.260.40">
    <property type="entry name" value="lambda repressor-like DNA-binding domains"/>
    <property type="match status" value="1"/>
</dbReference>
<dbReference type="Pfam" id="PF00717">
    <property type="entry name" value="Peptidase_S24"/>
    <property type="match status" value="1"/>
</dbReference>
<keyword evidence="4" id="KW-0175">Coiled coil</keyword>
<dbReference type="SUPFAM" id="SSF51306">
    <property type="entry name" value="LexA/Signal peptidase"/>
    <property type="match status" value="1"/>
</dbReference>
<protein>
    <submittedName>
        <fullName evidence="6">Transcriptional regulator with XRE-family HTH domain</fullName>
    </submittedName>
</protein>
<name>A0ABU1R8L3_9BACT</name>
<dbReference type="CDD" id="cd00093">
    <property type="entry name" value="HTH_XRE"/>
    <property type="match status" value="1"/>
</dbReference>
<gene>
    <name evidence="6" type="ORF">J2W84_006833</name>
</gene>
<evidence type="ECO:0000256" key="3">
    <source>
        <dbReference type="ARBA" id="ARBA00023163"/>
    </source>
</evidence>
<evidence type="ECO:0000256" key="4">
    <source>
        <dbReference type="SAM" id="Coils"/>
    </source>
</evidence>
<dbReference type="SMART" id="SM00530">
    <property type="entry name" value="HTH_XRE"/>
    <property type="match status" value="1"/>
</dbReference>
<keyword evidence="7" id="KW-1185">Reference proteome</keyword>
<sequence length="286" mass="32257">MTSARLFFGSNIRFLRERRRLTQEDFAEQLGVTRVKLAAIEAGRTENPSAVDLIKFSDFFGLSIDNLFRIDLRGVGELPLRELEAGSELYMKGTNLRVLAISTDKANKENVEYVPVKAKAGYRSGYANPEFIASLPKFSVPGLPQTGTFRMFPTTGDSMLPVPEGADVICRYVEDWTALKPGTLCIVILDGEQDFVFKKVTVLPEGNKMLLESLNRAYEPYEVSAGDVLEIWKFHSYFSKDVPERVSEIQHISQTMDTIVKQLKEIQEKMDTKTEDGISFADDKNF</sequence>
<dbReference type="PANTHER" id="PTHR40661">
    <property type="match status" value="1"/>
</dbReference>
<dbReference type="InterPro" id="IPR036286">
    <property type="entry name" value="LexA/Signal_pep-like_sf"/>
</dbReference>
<feature type="domain" description="HTH cro/C1-type" evidence="5">
    <location>
        <begin position="12"/>
        <end position="67"/>
    </location>
</feature>